<dbReference type="InterPro" id="IPR027417">
    <property type="entry name" value="P-loop_NTPase"/>
</dbReference>
<dbReference type="AlphaFoldDB" id="A0A4R0R368"/>
<dbReference type="Proteomes" id="UP000292702">
    <property type="component" value="Unassembled WGS sequence"/>
</dbReference>
<keyword evidence="6" id="KW-1185">Reference proteome</keyword>
<evidence type="ECO:0000256" key="2">
    <source>
        <dbReference type="SAM" id="MobiDB-lite"/>
    </source>
</evidence>
<evidence type="ECO:0000256" key="1">
    <source>
        <dbReference type="ARBA" id="ARBA00022737"/>
    </source>
</evidence>
<name>A0A4R0R368_9APHY</name>
<dbReference type="InterPro" id="IPR000008">
    <property type="entry name" value="C2_dom"/>
</dbReference>
<dbReference type="PANTHER" id="PTHR10039">
    <property type="entry name" value="AMELOGENIN"/>
    <property type="match status" value="1"/>
</dbReference>
<dbReference type="EMBL" id="RWJN01000596">
    <property type="protein sequence ID" value="TCD60446.1"/>
    <property type="molecule type" value="Genomic_DNA"/>
</dbReference>
<protein>
    <submittedName>
        <fullName evidence="5">Uncharacterized protein</fullName>
    </submittedName>
</protein>
<evidence type="ECO:0000313" key="6">
    <source>
        <dbReference type="Proteomes" id="UP000292702"/>
    </source>
</evidence>
<dbReference type="InterPro" id="IPR056884">
    <property type="entry name" value="NPHP3-like_N"/>
</dbReference>
<proteinExistence type="predicted"/>
<evidence type="ECO:0000313" key="5">
    <source>
        <dbReference type="EMBL" id="TCD60446.1"/>
    </source>
</evidence>
<feature type="compositionally biased region" description="Basic residues" evidence="2">
    <location>
        <begin position="972"/>
        <end position="981"/>
    </location>
</feature>
<sequence>MFVNLKILSAADHSRRHSWVPRHNPPDLFVKVKTKRATIRTSTVKGKEPEWKNEQLVITLDKKHPKIEIQLWRVSSSALSFMNHKVGEVKITWEELKRRQDISCPVTLELDHGGHVLVEAYVKEDAGAGEDALKQATAMAKKVLKAPAFVPNMSLDGAVFTGVAVDVAGSTFQVAENALQTIAGNMAGFVQIVDAVSDLHPIASIACGIVTSLVVAINAQSALDQQVLDLIRTMRDANHFLGEFKKMSDITARLQDLVRATLKQTVECSSFIREYCGVGFMSRALRETFKPKALIKIEAFVTEFQRLQGLRAEGTMVQASLVSCRVLDTATLIYQTQVLERLRPIAMDAAGRPECSHNTRIALLQRISEWVMVAVPSEAYSYKNIFWLHGMTGCGKSTIATTVASFFREIHRLGAFLFFNRKTPQTSSPSDVIRTIAWQLSNFDPRIGKAIADAIGQKPGATEGSLASQFDSLLFKPLMSLDNQHGSILSAEGPILIVLDALDECGDPKARAELLTILSQSGKLPQWIRIVMTSRPERDIVLALEHCTHIESLPLDVNDPSNLADVGVYVRDELKRIRMAPKNRHVFKHESLDWPGEAIAVELVQRAAGLFVWASTASSFIDSHDPRARLQALRRGDAVLRPEEALDSLYKTALETVGDWNDPTFVSSFTSVIGAVVVAEEPLTTEVIDYLVGRNKALPSEHTIDSLGCVLTAPADGPIRIIHPSFHDYLVSPTRCENCSWFIDVEDHRRILAESSLKSVVDHLDANSKLIGELWSRTKAKQSLEAGLRHSYRFWIEYLSPIKPDGDIGQLGRNIAMFLSPPRFLDWCKVIDVIWSRFLVLDLAHELIVWVKENLPELSKMDPRIDETAICTVIDALLDRFLESPPPGTPPLPSSASEQLKLAVPAGPVVAASAPSKVGQYASIDATVHGTGMVAMSAPTTGDMPWHLTKPYKGLNAIKKELQPPRNPPPKPRLKGRKPARKPSLPAEAPI</sequence>
<feature type="region of interest" description="Disordered" evidence="2">
    <location>
        <begin position="954"/>
        <end position="991"/>
    </location>
</feature>
<evidence type="ECO:0000259" key="3">
    <source>
        <dbReference type="PROSITE" id="PS50004"/>
    </source>
</evidence>
<dbReference type="PROSITE" id="PS50837">
    <property type="entry name" value="NACHT"/>
    <property type="match status" value="1"/>
</dbReference>
<dbReference type="Pfam" id="PF24883">
    <property type="entry name" value="NPHP3_N"/>
    <property type="match status" value="1"/>
</dbReference>
<dbReference type="PROSITE" id="PS50004">
    <property type="entry name" value="C2"/>
    <property type="match status" value="1"/>
</dbReference>
<dbReference type="SUPFAM" id="SSF49562">
    <property type="entry name" value="C2 domain (Calcium/lipid-binding domain, CaLB)"/>
    <property type="match status" value="1"/>
</dbReference>
<gene>
    <name evidence="5" type="ORF">EIP91_010063</name>
</gene>
<dbReference type="InterPro" id="IPR007111">
    <property type="entry name" value="NACHT_NTPase"/>
</dbReference>
<organism evidence="5 6">
    <name type="scientific">Steccherinum ochraceum</name>
    <dbReference type="NCBI Taxonomy" id="92696"/>
    <lineage>
        <taxon>Eukaryota</taxon>
        <taxon>Fungi</taxon>
        <taxon>Dikarya</taxon>
        <taxon>Basidiomycota</taxon>
        <taxon>Agaricomycotina</taxon>
        <taxon>Agaricomycetes</taxon>
        <taxon>Polyporales</taxon>
        <taxon>Steccherinaceae</taxon>
        <taxon>Steccherinum</taxon>
    </lineage>
</organism>
<dbReference type="OrthoDB" id="2658414at2759"/>
<dbReference type="PANTHER" id="PTHR10039:SF15">
    <property type="entry name" value="NACHT DOMAIN-CONTAINING PROTEIN"/>
    <property type="match status" value="1"/>
</dbReference>
<dbReference type="SMART" id="SM00239">
    <property type="entry name" value="C2"/>
    <property type="match status" value="1"/>
</dbReference>
<dbReference type="InterPro" id="IPR035892">
    <property type="entry name" value="C2_domain_sf"/>
</dbReference>
<accession>A0A4R0R368</accession>
<dbReference type="SUPFAM" id="SSF52540">
    <property type="entry name" value="P-loop containing nucleoside triphosphate hydrolases"/>
    <property type="match status" value="1"/>
</dbReference>
<reference evidence="5 6" key="1">
    <citation type="submission" date="2018-11" db="EMBL/GenBank/DDBJ databases">
        <title>Genome assembly of Steccherinum ochraceum LE-BIN_3174, the white-rot fungus of the Steccherinaceae family (The Residual Polyporoid clade, Polyporales, Basidiomycota).</title>
        <authorList>
            <person name="Fedorova T.V."/>
            <person name="Glazunova O.A."/>
            <person name="Landesman E.O."/>
            <person name="Moiseenko K.V."/>
            <person name="Psurtseva N.V."/>
            <person name="Savinova O.S."/>
            <person name="Shakhova N.V."/>
            <person name="Tyazhelova T.V."/>
            <person name="Vasina D.V."/>
        </authorList>
    </citation>
    <scope>NUCLEOTIDE SEQUENCE [LARGE SCALE GENOMIC DNA]</scope>
    <source>
        <strain evidence="5 6">LE-BIN_3174</strain>
    </source>
</reference>
<dbReference type="Gene3D" id="3.40.50.300">
    <property type="entry name" value="P-loop containing nucleotide triphosphate hydrolases"/>
    <property type="match status" value="1"/>
</dbReference>
<feature type="domain" description="NACHT" evidence="4">
    <location>
        <begin position="384"/>
        <end position="536"/>
    </location>
</feature>
<dbReference type="Gene3D" id="2.60.40.150">
    <property type="entry name" value="C2 domain"/>
    <property type="match status" value="1"/>
</dbReference>
<evidence type="ECO:0000259" key="4">
    <source>
        <dbReference type="PROSITE" id="PS50837"/>
    </source>
</evidence>
<comment type="caution">
    <text evidence="5">The sequence shown here is derived from an EMBL/GenBank/DDBJ whole genome shotgun (WGS) entry which is preliminary data.</text>
</comment>
<feature type="domain" description="C2" evidence="3">
    <location>
        <begin position="1"/>
        <end position="106"/>
    </location>
</feature>
<keyword evidence="1" id="KW-0677">Repeat</keyword>